<dbReference type="eggNOG" id="ENOG502TKZS">
    <property type="taxonomic scope" value="Eukaryota"/>
</dbReference>
<keyword evidence="4 7" id="KW-1133">Transmembrane helix</keyword>
<feature type="transmembrane region" description="Helical" evidence="7">
    <location>
        <begin position="63"/>
        <end position="85"/>
    </location>
</feature>
<organism evidence="8 9">
    <name type="scientific">Drosophila willistoni</name>
    <name type="common">Fruit fly</name>
    <dbReference type="NCBI Taxonomy" id="7260"/>
    <lineage>
        <taxon>Eukaryota</taxon>
        <taxon>Metazoa</taxon>
        <taxon>Ecdysozoa</taxon>
        <taxon>Arthropoda</taxon>
        <taxon>Hexapoda</taxon>
        <taxon>Insecta</taxon>
        <taxon>Pterygota</taxon>
        <taxon>Neoptera</taxon>
        <taxon>Endopterygota</taxon>
        <taxon>Diptera</taxon>
        <taxon>Brachycera</taxon>
        <taxon>Muscomorpha</taxon>
        <taxon>Ephydroidea</taxon>
        <taxon>Drosophilidae</taxon>
        <taxon>Drosophila</taxon>
        <taxon>Sophophora</taxon>
    </lineage>
</organism>
<dbReference type="PANTHER" id="PTHR31733">
    <property type="entry name" value="RIBONUCLEASE KAPPA"/>
    <property type="match status" value="1"/>
</dbReference>
<dbReference type="AlphaFoldDB" id="B4MNT1"/>
<reference evidence="8 9" key="1">
    <citation type="journal article" date="2007" name="Nature">
        <title>Evolution of genes and genomes on the Drosophila phylogeny.</title>
        <authorList>
            <consortium name="Drosophila 12 Genomes Consortium"/>
            <person name="Clark A.G."/>
            <person name="Eisen M.B."/>
            <person name="Smith D.R."/>
            <person name="Bergman C.M."/>
            <person name="Oliver B."/>
            <person name="Markow T.A."/>
            <person name="Kaufman T.C."/>
            <person name="Kellis M."/>
            <person name="Gelbart W."/>
            <person name="Iyer V.N."/>
            <person name="Pollard D.A."/>
            <person name="Sackton T.B."/>
            <person name="Larracuente A.M."/>
            <person name="Singh N.D."/>
            <person name="Abad J.P."/>
            <person name="Abt D.N."/>
            <person name="Adryan B."/>
            <person name="Aguade M."/>
            <person name="Akashi H."/>
            <person name="Anderson W.W."/>
            <person name="Aquadro C.F."/>
            <person name="Ardell D.H."/>
            <person name="Arguello R."/>
            <person name="Artieri C.G."/>
            <person name="Barbash D.A."/>
            <person name="Barker D."/>
            <person name="Barsanti P."/>
            <person name="Batterham P."/>
            <person name="Batzoglou S."/>
            <person name="Begun D."/>
            <person name="Bhutkar A."/>
            <person name="Blanco E."/>
            <person name="Bosak S.A."/>
            <person name="Bradley R.K."/>
            <person name="Brand A.D."/>
            <person name="Brent M.R."/>
            <person name="Brooks A.N."/>
            <person name="Brown R.H."/>
            <person name="Butlin R.K."/>
            <person name="Caggese C."/>
            <person name="Calvi B.R."/>
            <person name="Bernardo de Carvalho A."/>
            <person name="Caspi A."/>
            <person name="Castrezana S."/>
            <person name="Celniker S.E."/>
            <person name="Chang J.L."/>
            <person name="Chapple C."/>
            <person name="Chatterji S."/>
            <person name="Chinwalla A."/>
            <person name="Civetta A."/>
            <person name="Clifton S.W."/>
            <person name="Comeron J.M."/>
            <person name="Costello J.C."/>
            <person name="Coyne J.A."/>
            <person name="Daub J."/>
            <person name="David R.G."/>
            <person name="Delcher A.L."/>
            <person name="Delehaunty K."/>
            <person name="Do C.B."/>
            <person name="Ebling H."/>
            <person name="Edwards K."/>
            <person name="Eickbush T."/>
            <person name="Evans J.D."/>
            <person name="Filipski A."/>
            <person name="Findeiss S."/>
            <person name="Freyhult E."/>
            <person name="Fulton L."/>
            <person name="Fulton R."/>
            <person name="Garcia A.C."/>
            <person name="Gardiner A."/>
            <person name="Garfield D.A."/>
            <person name="Garvin B.E."/>
            <person name="Gibson G."/>
            <person name="Gilbert D."/>
            <person name="Gnerre S."/>
            <person name="Godfrey J."/>
            <person name="Good R."/>
            <person name="Gotea V."/>
            <person name="Gravely B."/>
            <person name="Greenberg A.J."/>
            <person name="Griffiths-Jones S."/>
            <person name="Gross S."/>
            <person name="Guigo R."/>
            <person name="Gustafson E.A."/>
            <person name="Haerty W."/>
            <person name="Hahn M.W."/>
            <person name="Halligan D.L."/>
            <person name="Halpern A.L."/>
            <person name="Halter G.M."/>
            <person name="Han M.V."/>
            <person name="Heger A."/>
            <person name="Hillier L."/>
            <person name="Hinrichs A.S."/>
            <person name="Holmes I."/>
            <person name="Hoskins R.A."/>
            <person name="Hubisz M.J."/>
            <person name="Hultmark D."/>
            <person name="Huntley M.A."/>
            <person name="Jaffe D.B."/>
            <person name="Jagadeeshan S."/>
            <person name="Jeck W.R."/>
            <person name="Johnson J."/>
            <person name="Jones C.D."/>
            <person name="Jordan W.C."/>
            <person name="Karpen G.H."/>
            <person name="Kataoka E."/>
            <person name="Keightley P.D."/>
            <person name="Kheradpour P."/>
            <person name="Kirkness E.F."/>
            <person name="Koerich L.B."/>
            <person name="Kristiansen K."/>
            <person name="Kudrna D."/>
            <person name="Kulathinal R.J."/>
            <person name="Kumar S."/>
            <person name="Kwok R."/>
            <person name="Lander E."/>
            <person name="Langley C.H."/>
            <person name="Lapoint R."/>
            <person name="Lazzaro B.P."/>
            <person name="Lee S.J."/>
            <person name="Levesque L."/>
            <person name="Li R."/>
            <person name="Lin C.F."/>
            <person name="Lin M.F."/>
            <person name="Lindblad-Toh K."/>
            <person name="Llopart A."/>
            <person name="Long M."/>
            <person name="Low L."/>
            <person name="Lozovsky E."/>
            <person name="Lu J."/>
            <person name="Luo M."/>
            <person name="Machado C.A."/>
            <person name="Makalowski W."/>
            <person name="Marzo M."/>
            <person name="Matsuda M."/>
            <person name="Matzkin L."/>
            <person name="McAllister B."/>
            <person name="McBride C.S."/>
            <person name="McKernan B."/>
            <person name="McKernan K."/>
            <person name="Mendez-Lago M."/>
            <person name="Minx P."/>
            <person name="Mollenhauer M.U."/>
            <person name="Montooth K."/>
            <person name="Mount S.M."/>
            <person name="Mu X."/>
            <person name="Myers E."/>
            <person name="Negre B."/>
            <person name="Newfeld S."/>
            <person name="Nielsen R."/>
            <person name="Noor M.A."/>
            <person name="O'Grady P."/>
            <person name="Pachter L."/>
            <person name="Papaceit M."/>
            <person name="Parisi M.J."/>
            <person name="Parisi M."/>
            <person name="Parts L."/>
            <person name="Pedersen J.S."/>
            <person name="Pesole G."/>
            <person name="Phillippy A.M."/>
            <person name="Ponting C.P."/>
            <person name="Pop M."/>
            <person name="Porcelli D."/>
            <person name="Powell J.R."/>
            <person name="Prohaska S."/>
            <person name="Pruitt K."/>
            <person name="Puig M."/>
            <person name="Quesneville H."/>
            <person name="Ram K.R."/>
            <person name="Rand D."/>
            <person name="Rasmussen M.D."/>
            <person name="Reed L.K."/>
            <person name="Reenan R."/>
            <person name="Reily A."/>
            <person name="Remington K.A."/>
            <person name="Rieger T.T."/>
            <person name="Ritchie M.G."/>
            <person name="Robin C."/>
            <person name="Rogers Y.H."/>
            <person name="Rohde C."/>
            <person name="Rozas J."/>
            <person name="Rubenfield M.J."/>
            <person name="Ruiz A."/>
            <person name="Russo S."/>
            <person name="Salzberg S.L."/>
            <person name="Sanchez-Gracia A."/>
            <person name="Saranga D.J."/>
            <person name="Sato H."/>
            <person name="Schaeffer S.W."/>
            <person name="Schatz M.C."/>
            <person name="Schlenke T."/>
            <person name="Schwartz R."/>
            <person name="Segarra C."/>
            <person name="Singh R.S."/>
            <person name="Sirot L."/>
            <person name="Sirota M."/>
            <person name="Sisneros N.B."/>
            <person name="Smith C.D."/>
            <person name="Smith T.F."/>
            <person name="Spieth J."/>
            <person name="Stage D.E."/>
            <person name="Stark A."/>
            <person name="Stephan W."/>
            <person name="Strausberg R.L."/>
            <person name="Strempel S."/>
            <person name="Sturgill D."/>
            <person name="Sutton G."/>
            <person name="Sutton G.G."/>
            <person name="Tao W."/>
            <person name="Teichmann S."/>
            <person name="Tobari Y.N."/>
            <person name="Tomimura Y."/>
            <person name="Tsolas J.M."/>
            <person name="Valente V.L."/>
            <person name="Venter E."/>
            <person name="Venter J.C."/>
            <person name="Vicario S."/>
            <person name="Vieira F.G."/>
            <person name="Vilella A.J."/>
            <person name="Villasante A."/>
            <person name="Walenz B."/>
            <person name="Wang J."/>
            <person name="Wasserman M."/>
            <person name="Watts T."/>
            <person name="Wilson D."/>
            <person name="Wilson R.K."/>
            <person name="Wing R.A."/>
            <person name="Wolfner M.F."/>
            <person name="Wong A."/>
            <person name="Wong G.K."/>
            <person name="Wu C.I."/>
            <person name="Wu G."/>
            <person name="Yamamoto D."/>
            <person name="Yang H.P."/>
            <person name="Yang S.P."/>
            <person name="Yorke J.A."/>
            <person name="Yoshida K."/>
            <person name="Zdobnov E."/>
            <person name="Zhang P."/>
            <person name="Zhang Y."/>
            <person name="Zimin A.V."/>
            <person name="Baldwin J."/>
            <person name="Abdouelleil A."/>
            <person name="Abdulkadir J."/>
            <person name="Abebe A."/>
            <person name="Abera B."/>
            <person name="Abreu J."/>
            <person name="Acer S.C."/>
            <person name="Aftuck L."/>
            <person name="Alexander A."/>
            <person name="An P."/>
            <person name="Anderson E."/>
            <person name="Anderson S."/>
            <person name="Arachi H."/>
            <person name="Azer M."/>
            <person name="Bachantsang P."/>
            <person name="Barry A."/>
            <person name="Bayul T."/>
            <person name="Berlin A."/>
            <person name="Bessette D."/>
            <person name="Bloom T."/>
            <person name="Blye J."/>
            <person name="Boguslavskiy L."/>
            <person name="Bonnet C."/>
            <person name="Boukhgalter B."/>
            <person name="Bourzgui I."/>
            <person name="Brown A."/>
            <person name="Cahill P."/>
            <person name="Channer S."/>
            <person name="Cheshatsang Y."/>
            <person name="Chuda L."/>
            <person name="Citroen M."/>
            <person name="Collymore A."/>
            <person name="Cooke P."/>
            <person name="Costello M."/>
            <person name="D'Aco K."/>
            <person name="Daza R."/>
            <person name="De Haan G."/>
            <person name="DeGray S."/>
            <person name="DeMaso C."/>
            <person name="Dhargay N."/>
            <person name="Dooley K."/>
            <person name="Dooley E."/>
            <person name="Doricent M."/>
            <person name="Dorje P."/>
            <person name="Dorjee K."/>
            <person name="Dupes A."/>
            <person name="Elong R."/>
            <person name="Falk J."/>
            <person name="Farina A."/>
            <person name="Faro S."/>
            <person name="Ferguson D."/>
            <person name="Fisher S."/>
            <person name="Foley C.D."/>
            <person name="Franke A."/>
            <person name="Friedrich D."/>
            <person name="Gadbois L."/>
            <person name="Gearin G."/>
            <person name="Gearin C.R."/>
            <person name="Giannoukos G."/>
            <person name="Goode T."/>
            <person name="Graham J."/>
            <person name="Grandbois E."/>
            <person name="Grewal S."/>
            <person name="Gyaltsen K."/>
            <person name="Hafez N."/>
            <person name="Hagos B."/>
            <person name="Hall J."/>
            <person name="Henson C."/>
            <person name="Hollinger A."/>
            <person name="Honan T."/>
            <person name="Huard M.D."/>
            <person name="Hughes L."/>
            <person name="Hurhula B."/>
            <person name="Husby M.E."/>
            <person name="Kamat A."/>
            <person name="Kanga B."/>
            <person name="Kashin S."/>
            <person name="Khazanovich D."/>
            <person name="Kisner P."/>
            <person name="Lance K."/>
            <person name="Lara M."/>
            <person name="Lee W."/>
            <person name="Lennon N."/>
            <person name="Letendre F."/>
            <person name="LeVine R."/>
            <person name="Lipovsky A."/>
            <person name="Liu X."/>
            <person name="Liu J."/>
            <person name="Liu S."/>
            <person name="Lokyitsang T."/>
            <person name="Lokyitsang Y."/>
            <person name="Lubonja R."/>
            <person name="Lui A."/>
            <person name="MacDonald P."/>
            <person name="Magnisalis V."/>
            <person name="Maru K."/>
            <person name="Matthews C."/>
            <person name="McCusker W."/>
            <person name="McDonough S."/>
            <person name="Mehta T."/>
            <person name="Meldrim J."/>
            <person name="Meneus L."/>
            <person name="Mihai O."/>
            <person name="Mihalev A."/>
            <person name="Mihova T."/>
            <person name="Mittelman R."/>
            <person name="Mlenga V."/>
            <person name="Montmayeur A."/>
            <person name="Mulrain L."/>
            <person name="Navidi A."/>
            <person name="Naylor J."/>
            <person name="Negash T."/>
            <person name="Nguyen T."/>
            <person name="Nguyen N."/>
            <person name="Nicol R."/>
            <person name="Norbu C."/>
            <person name="Norbu N."/>
            <person name="Novod N."/>
            <person name="O'Neill B."/>
            <person name="Osman S."/>
            <person name="Markiewicz E."/>
            <person name="Oyono O.L."/>
            <person name="Patti C."/>
            <person name="Phunkhang P."/>
            <person name="Pierre F."/>
            <person name="Priest M."/>
            <person name="Raghuraman S."/>
            <person name="Rege F."/>
            <person name="Reyes R."/>
            <person name="Rise C."/>
            <person name="Rogov P."/>
            <person name="Ross K."/>
            <person name="Ryan E."/>
            <person name="Settipalli S."/>
            <person name="Shea T."/>
            <person name="Sherpa N."/>
            <person name="Shi L."/>
            <person name="Shih D."/>
            <person name="Sparrow T."/>
            <person name="Spaulding J."/>
            <person name="Stalker J."/>
            <person name="Stange-Thomann N."/>
            <person name="Stavropoulos S."/>
            <person name="Stone C."/>
            <person name="Strader C."/>
            <person name="Tesfaye S."/>
            <person name="Thomson T."/>
            <person name="Thoulutsang Y."/>
            <person name="Thoulutsang D."/>
            <person name="Topham K."/>
            <person name="Topping I."/>
            <person name="Tsamla T."/>
            <person name="Vassiliev H."/>
            <person name="Vo A."/>
            <person name="Wangchuk T."/>
            <person name="Wangdi T."/>
            <person name="Weiand M."/>
            <person name="Wilkinson J."/>
            <person name="Wilson A."/>
            <person name="Yadav S."/>
            <person name="Young G."/>
            <person name="Yu Q."/>
            <person name="Zembek L."/>
            <person name="Zhong D."/>
            <person name="Zimmer A."/>
            <person name="Zwirko Z."/>
            <person name="Jaffe D.B."/>
            <person name="Alvarez P."/>
            <person name="Brockman W."/>
            <person name="Butler J."/>
            <person name="Chin C."/>
            <person name="Gnerre S."/>
            <person name="Grabherr M."/>
            <person name="Kleber M."/>
            <person name="Mauceli E."/>
            <person name="MacCallum I."/>
        </authorList>
    </citation>
    <scope>NUCLEOTIDE SEQUENCE [LARGE SCALE GENOMIC DNA]</scope>
    <source>
        <strain evidence="9">Tucson 14030-0811.24</strain>
    </source>
</reference>
<evidence type="ECO:0000256" key="6">
    <source>
        <dbReference type="SAM" id="MobiDB-lite"/>
    </source>
</evidence>
<evidence type="ECO:0000313" key="9">
    <source>
        <dbReference type="Proteomes" id="UP000007798"/>
    </source>
</evidence>
<feature type="transmembrane region" description="Helical" evidence="7">
    <location>
        <begin position="7"/>
        <end position="31"/>
    </location>
</feature>
<evidence type="ECO:0000256" key="5">
    <source>
        <dbReference type="ARBA" id="ARBA00023136"/>
    </source>
</evidence>
<gene>
    <name evidence="8" type="primary">Dwil\GK19636</name>
    <name evidence="8" type="ORF">Dwil_GK19636</name>
</gene>
<dbReference type="KEGG" id="dwi:6639648"/>
<keyword evidence="3 7" id="KW-0812">Transmembrane</keyword>
<dbReference type="GO" id="GO:0016020">
    <property type="term" value="C:membrane"/>
    <property type="evidence" value="ECO:0007669"/>
    <property type="project" value="UniProtKB-SubCell"/>
</dbReference>
<dbReference type="InParanoid" id="B4MNT1"/>
<name>B4MNT1_DROWI</name>
<evidence type="ECO:0000256" key="3">
    <source>
        <dbReference type="ARBA" id="ARBA00022692"/>
    </source>
</evidence>
<protein>
    <submittedName>
        <fullName evidence="8">Uncharacterized protein</fullName>
    </submittedName>
</protein>
<dbReference type="OMA" id="VSTRCFV"/>
<keyword evidence="5 7" id="KW-0472">Membrane</keyword>
<comment type="similarity">
    <text evidence="2">Belongs to the RNase K family.</text>
</comment>
<dbReference type="PhylomeDB" id="B4MNT1"/>
<evidence type="ECO:0000256" key="2">
    <source>
        <dbReference type="ARBA" id="ARBA00008458"/>
    </source>
</evidence>
<dbReference type="OrthoDB" id="67317at2759"/>
<dbReference type="STRING" id="7260.B4MNT1"/>
<dbReference type="Proteomes" id="UP000007798">
    <property type="component" value="Unassembled WGS sequence"/>
</dbReference>
<dbReference type="GO" id="GO:0004521">
    <property type="term" value="F:RNA endonuclease activity"/>
    <property type="evidence" value="ECO:0007669"/>
    <property type="project" value="InterPro"/>
</dbReference>
<comment type="subcellular location">
    <subcellularLocation>
        <location evidence="1">Membrane</location>
        <topology evidence="1">Multi-pass membrane protein</topology>
    </subcellularLocation>
</comment>
<dbReference type="InterPro" id="IPR026770">
    <property type="entry name" value="RNase_K"/>
</dbReference>
<proteinExistence type="inferred from homology"/>
<evidence type="ECO:0000256" key="4">
    <source>
        <dbReference type="ARBA" id="ARBA00022989"/>
    </source>
</evidence>
<dbReference type="EMBL" id="CH963848">
    <property type="protein sequence ID" value="EDW73770.1"/>
    <property type="molecule type" value="Genomic_DNA"/>
</dbReference>
<evidence type="ECO:0000256" key="1">
    <source>
        <dbReference type="ARBA" id="ARBA00004141"/>
    </source>
</evidence>
<keyword evidence="9" id="KW-1185">Reference proteome</keyword>
<evidence type="ECO:0000256" key="7">
    <source>
        <dbReference type="SAM" id="Phobius"/>
    </source>
</evidence>
<sequence length="134" mass="15593">MLCGKKTAIFFLLISIWGTIQLSLMGIFYAMKSVALIEDIPVDENYSSLEDFQKDSDEAFQAVAVRCFVTAVIYLCTAIICFICLRRNRANERRQLMQQQQQKAQKEKEKMEKHQTPFVEPQPIPLKTKSRRKQ</sequence>
<feature type="compositionally biased region" description="Basic and acidic residues" evidence="6">
    <location>
        <begin position="104"/>
        <end position="115"/>
    </location>
</feature>
<dbReference type="HOGENOM" id="CLU_140554_0_0_1"/>
<evidence type="ECO:0000313" key="8">
    <source>
        <dbReference type="EMBL" id="EDW73770.1"/>
    </source>
</evidence>
<feature type="region of interest" description="Disordered" evidence="6">
    <location>
        <begin position="95"/>
        <end position="134"/>
    </location>
</feature>
<accession>B4MNT1</accession>